<comment type="similarity">
    <text evidence="1">Belongs to the glycosyl hydrolase 73 family.</text>
</comment>
<sequence length="214" mass="25215">MKQQPTNSERSNLWYPLIAFLIVASVFLALFGTYKIRQHINYQRMIAAQKKFEEENNPVLKHERKFIKQVAQPSVQLYRQDHKVLPSIVIAQAILESNWGKSKLYTEANNPFGIKGTYNGNYIIYETGEYINHKHITEKGQFRKYPNLQAAIEDHNQALYDKFLNRNDNITDYREEAKLLQKNTYATDPDYAKKLIRVIKAHDLEKYDQEAMQK</sequence>
<dbReference type="PRINTS" id="PR01002">
    <property type="entry name" value="FLGFLGJ"/>
</dbReference>
<dbReference type="Gene3D" id="1.10.530.10">
    <property type="match status" value="1"/>
</dbReference>
<keyword evidence="3" id="KW-1133">Transmembrane helix</keyword>
<reference evidence="5" key="1">
    <citation type="submission" date="2022-05" db="EMBL/GenBank/DDBJ databases">
        <authorList>
            <person name="Oliphant S.A."/>
            <person name="Watson-Haigh N.S."/>
            <person name="Sumby K.M."/>
            <person name="Gardner J.M."/>
            <person name="Jiranek V."/>
        </authorList>
    </citation>
    <scope>NUCLEOTIDE SEQUENCE</scope>
    <source>
        <strain evidence="5">Ru20-1</strain>
    </source>
</reference>
<accession>A0ABY5C751</accession>
<keyword evidence="3" id="KW-0472">Membrane</keyword>
<keyword evidence="6" id="KW-1185">Reference proteome</keyword>
<dbReference type="RefSeq" id="WP_252779917.1">
    <property type="nucleotide sequence ID" value="NZ_CP097478.1"/>
</dbReference>
<feature type="domain" description="Mannosyl-glycoprotein endo-beta-N-acetylglucosamidase-like" evidence="4">
    <location>
        <begin position="51"/>
        <end position="208"/>
    </location>
</feature>
<organism evidence="5 6">
    <name type="scientific">Fructilactobacillus ixorae</name>
    <dbReference type="NCBI Taxonomy" id="1750535"/>
    <lineage>
        <taxon>Bacteria</taxon>
        <taxon>Bacillati</taxon>
        <taxon>Bacillota</taxon>
        <taxon>Bacilli</taxon>
        <taxon>Lactobacillales</taxon>
        <taxon>Lactobacillaceae</taxon>
        <taxon>Fructilactobacillus</taxon>
    </lineage>
</organism>
<evidence type="ECO:0000313" key="6">
    <source>
        <dbReference type="Proteomes" id="UP001057532"/>
    </source>
</evidence>
<keyword evidence="3" id="KW-0812">Transmembrane</keyword>
<dbReference type="Gene3D" id="4.10.80.30">
    <property type="entry name" value="DNA polymerase, domain 6"/>
    <property type="match status" value="1"/>
</dbReference>
<protein>
    <submittedName>
        <fullName evidence="5">Glucosaminidase domain-containing protein</fullName>
    </submittedName>
</protein>
<proteinExistence type="inferred from homology"/>
<keyword evidence="2" id="KW-0378">Hydrolase</keyword>
<gene>
    <name evidence="5" type="ORF">M8332_05955</name>
</gene>
<dbReference type="PANTHER" id="PTHR33308">
    <property type="entry name" value="PEPTIDOGLYCAN HYDROLASE FLGJ"/>
    <property type="match status" value="1"/>
</dbReference>
<dbReference type="SMART" id="SM00047">
    <property type="entry name" value="LYZ2"/>
    <property type="match status" value="1"/>
</dbReference>
<dbReference type="PANTHER" id="PTHR33308:SF9">
    <property type="entry name" value="PEPTIDOGLYCAN HYDROLASE FLGJ"/>
    <property type="match status" value="1"/>
</dbReference>
<evidence type="ECO:0000256" key="2">
    <source>
        <dbReference type="ARBA" id="ARBA00022801"/>
    </source>
</evidence>
<dbReference type="Pfam" id="PF01832">
    <property type="entry name" value="Glucosaminidase"/>
    <property type="match status" value="1"/>
</dbReference>
<evidence type="ECO:0000256" key="3">
    <source>
        <dbReference type="SAM" id="Phobius"/>
    </source>
</evidence>
<evidence type="ECO:0000313" key="5">
    <source>
        <dbReference type="EMBL" id="USS93136.1"/>
    </source>
</evidence>
<name>A0ABY5C751_9LACO</name>
<dbReference type="EMBL" id="CP097478">
    <property type="protein sequence ID" value="USS93136.1"/>
    <property type="molecule type" value="Genomic_DNA"/>
</dbReference>
<evidence type="ECO:0000259" key="4">
    <source>
        <dbReference type="SMART" id="SM00047"/>
    </source>
</evidence>
<dbReference type="InterPro" id="IPR002901">
    <property type="entry name" value="MGlyc_endo_b_GlcNAc-like_dom"/>
</dbReference>
<dbReference type="InterPro" id="IPR051056">
    <property type="entry name" value="Glycosyl_Hydrolase_73"/>
</dbReference>
<feature type="transmembrane region" description="Helical" evidence="3">
    <location>
        <begin position="13"/>
        <end position="34"/>
    </location>
</feature>
<evidence type="ECO:0000256" key="1">
    <source>
        <dbReference type="ARBA" id="ARBA00010266"/>
    </source>
</evidence>
<dbReference type="Proteomes" id="UP001057532">
    <property type="component" value="Chromosome"/>
</dbReference>